<dbReference type="AlphaFoldDB" id="A0A4Y2S6G8"/>
<comment type="caution">
    <text evidence="1">The sequence shown here is derived from an EMBL/GenBank/DDBJ whole genome shotgun (WGS) entry which is preliminary data.</text>
</comment>
<evidence type="ECO:0000313" key="2">
    <source>
        <dbReference type="Proteomes" id="UP000499080"/>
    </source>
</evidence>
<organism evidence="1 2">
    <name type="scientific">Araneus ventricosus</name>
    <name type="common">Orbweaver spider</name>
    <name type="synonym">Epeira ventricosa</name>
    <dbReference type="NCBI Taxonomy" id="182803"/>
    <lineage>
        <taxon>Eukaryota</taxon>
        <taxon>Metazoa</taxon>
        <taxon>Ecdysozoa</taxon>
        <taxon>Arthropoda</taxon>
        <taxon>Chelicerata</taxon>
        <taxon>Arachnida</taxon>
        <taxon>Araneae</taxon>
        <taxon>Araneomorphae</taxon>
        <taxon>Entelegynae</taxon>
        <taxon>Araneoidea</taxon>
        <taxon>Araneidae</taxon>
        <taxon>Araneus</taxon>
    </lineage>
</organism>
<evidence type="ECO:0000313" key="1">
    <source>
        <dbReference type="EMBL" id="GBN83571.1"/>
    </source>
</evidence>
<dbReference type="EMBL" id="BGPR01020008">
    <property type="protein sequence ID" value="GBN83571.1"/>
    <property type="molecule type" value="Genomic_DNA"/>
</dbReference>
<reference evidence="1 2" key="1">
    <citation type="journal article" date="2019" name="Sci. Rep.">
        <title>Orb-weaving spider Araneus ventricosus genome elucidates the spidroin gene catalogue.</title>
        <authorList>
            <person name="Kono N."/>
            <person name="Nakamura H."/>
            <person name="Ohtoshi R."/>
            <person name="Moran D.A.P."/>
            <person name="Shinohara A."/>
            <person name="Yoshida Y."/>
            <person name="Fujiwara M."/>
            <person name="Mori M."/>
            <person name="Tomita M."/>
            <person name="Arakawa K."/>
        </authorList>
    </citation>
    <scope>NUCLEOTIDE SEQUENCE [LARGE SCALE GENOMIC DNA]</scope>
</reference>
<dbReference type="Proteomes" id="UP000499080">
    <property type="component" value="Unassembled WGS sequence"/>
</dbReference>
<name>A0A4Y2S6G8_ARAVE</name>
<keyword evidence="2" id="KW-1185">Reference proteome</keyword>
<protein>
    <submittedName>
        <fullName evidence="1">Uncharacterized protein</fullName>
    </submittedName>
</protein>
<gene>
    <name evidence="1" type="ORF">AVEN_239922_1</name>
</gene>
<sequence>MKPILSYLKQHNKLAAPESNDANPVHNREVHDGLFPTFPPQKTDLPNFRRSISPEAQSTYHTEITEPPKLPVVVVWPSDGVAE</sequence>
<accession>A0A4Y2S6G8</accession>
<proteinExistence type="predicted"/>